<dbReference type="OrthoDB" id="9795928at2"/>
<dbReference type="InterPro" id="IPR039426">
    <property type="entry name" value="TonB-dep_rcpt-like"/>
</dbReference>
<sequence>MKYLLVGLVFTIGGFFGYGQKHFSIIGSVYDADTKDLLPDVIVKLSQNISRTNAGGSFVINNLAPGSYTIQFEKLNYEIQIASFGLADRDINVSIYLDKAATKIDEVKISQSSKERLARESSAVTYEVTKDYLDQNRENTLMQSLQNLPGIQAMGIGVGQSKPMIRGLGFNRVVVSQNGIKHEAQQWGSDHGLEIDQHDAGSIQIVKGPASLLYGSDALGGVIDLRPFSVPYSNGMVGSVQLLAESNNNLLGTTVGMQAQKDRWLYRTRFTVNDYGDFKVPADKIIYENYVFDLSDKHLRNTAGTEKDMSFSFGYADSSFKTETFLSNYNAKNGFFANAHGLEVRTSSIDYDHSDRDVHYPYHTVNHFKMINNSTFIFDHHELRLNVGFQNNIREEHTESVAHGYMPKPAGTLDRRYVKNTFTADLRDEMKFTSKHSIIFGVNAEYQNNGIDGWGFLIPSYDRFTAGVYAYDKLEIHNNLFLHSGLRYDLGMISTESYYDWYPSLVGSDMAYLQRASDSKFKFNNISAVAGLSYIRNKTNYKINIGKSFRIPLASELSSNGVNYHMFRYEKGNQDLKAETSYQLDAEASYDDGKLGLSLTPFINYFDNYIYLNPIANYFETLQVYEYTQNKVFRAGGEISAEYRPFKKLGIEATAAYVYSRQTNGLKKGFTLPFSPPLRALFSVNYLFNNIWFLQDLRLKTDFRFSGKQNNIVPPERTTDGYGVLDVALAAIIRVFKEHHPTIRLKINNLFNQKYFDHLSFYRLIEVPQPGRNASISLTIPF</sequence>
<keyword evidence="9 10" id="KW-0998">Cell outer membrane</keyword>
<evidence type="ECO:0000313" key="15">
    <source>
        <dbReference type="Proteomes" id="UP000199627"/>
    </source>
</evidence>
<dbReference type="GO" id="GO:0009279">
    <property type="term" value="C:cell outer membrane"/>
    <property type="evidence" value="ECO:0007669"/>
    <property type="project" value="UniProtKB-SubCell"/>
</dbReference>
<evidence type="ECO:0000313" key="14">
    <source>
        <dbReference type="EMBL" id="SDR00635.1"/>
    </source>
</evidence>
<dbReference type="EMBL" id="FNKL01000004">
    <property type="protein sequence ID" value="SDR00635.1"/>
    <property type="molecule type" value="Genomic_DNA"/>
</dbReference>
<dbReference type="PANTHER" id="PTHR30069:SF29">
    <property type="entry name" value="HEMOGLOBIN AND HEMOGLOBIN-HAPTOGLOBIN-BINDING PROTEIN 1-RELATED"/>
    <property type="match status" value="1"/>
</dbReference>
<dbReference type="Proteomes" id="UP000199627">
    <property type="component" value="Unassembled WGS sequence"/>
</dbReference>
<accession>A0A1H1FI73</accession>
<dbReference type="PANTHER" id="PTHR30069">
    <property type="entry name" value="TONB-DEPENDENT OUTER MEMBRANE RECEPTOR"/>
    <property type="match status" value="1"/>
</dbReference>
<evidence type="ECO:0000256" key="1">
    <source>
        <dbReference type="ARBA" id="ARBA00004571"/>
    </source>
</evidence>
<dbReference type="Gene3D" id="2.60.40.1120">
    <property type="entry name" value="Carboxypeptidase-like, regulatory domain"/>
    <property type="match status" value="1"/>
</dbReference>
<evidence type="ECO:0000259" key="13">
    <source>
        <dbReference type="Pfam" id="PF07715"/>
    </source>
</evidence>
<evidence type="ECO:0000256" key="7">
    <source>
        <dbReference type="ARBA" id="ARBA00023136"/>
    </source>
</evidence>
<dbReference type="PROSITE" id="PS52016">
    <property type="entry name" value="TONB_DEPENDENT_REC_3"/>
    <property type="match status" value="1"/>
</dbReference>
<evidence type="ECO:0000256" key="2">
    <source>
        <dbReference type="ARBA" id="ARBA00022448"/>
    </source>
</evidence>
<dbReference type="Pfam" id="PF07715">
    <property type="entry name" value="Plug"/>
    <property type="match status" value="1"/>
</dbReference>
<dbReference type="Pfam" id="PF00593">
    <property type="entry name" value="TonB_dep_Rec_b-barrel"/>
    <property type="match status" value="1"/>
</dbReference>
<gene>
    <name evidence="14" type="ORF">SAMN05421664_3082</name>
</gene>
<name>A0A1H1FI73_9FLAO</name>
<dbReference type="GO" id="GO:0015344">
    <property type="term" value="F:siderophore uptake transmembrane transporter activity"/>
    <property type="evidence" value="ECO:0007669"/>
    <property type="project" value="TreeGrafter"/>
</dbReference>
<keyword evidence="4 10" id="KW-0812">Transmembrane</keyword>
<dbReference type="STRING" id="311333.SAMN05421664_3082"/>
<organism evidence="14 15">
    <name type="scientific">Chryseobacterium soldanellicola</name>
    <dbReference type="NCBI Taxonomy" id="311333"/>
    <lineage>
        <taxon>Bacteria</taxon>
        <taxon>Pseudomonadati</taxon>
        <taxon>Bacteroidota</taxon>
        <taxon>Flavobacteriia</taxon>
        <taxon>Flavobacteriales</taxon>
        <taxon>Weeksellaceae</taxon>
        <taxon>Chryseobacterium group</taxon>
        <taxon>Chryseobacterium</taxon>
    </lineage>
</organism>
<dbReference type="InterPro" id="IPR008969">
    <property type="entry name" value="CarboxyPept-like_regulatory"/>
</dbReference>
<feature type="domain" description="TonB-dependent receptor plug" evidence="13">
    <location>
        <begin position="119"/>
        <end position="222"/>
    </location>
</feature>
<evidence type="ECO:0000256" key="10">
    <source>
        <dbReference type="PROSITE-ProRule" id="PRU01360"/>
    </source>
</evidence>
<evidence type="ECO:0000256" key="3">
    <source>
        <dbReference type="ARBA" id="ARBA00022452"/>
    </source>
</evidence>
<keyword evidence="5" id="KW-0732">Signal</keyword>
<keyword evidence="6 11" id="KW-0798">TonB box</keyword>
<dbReference type="Gene3D" id="2.40.170.20">
    <property type="entry name" value="TonB-dependent receptor, beta-barrel domain"/>
    <property type="match status" value="1"/>
</dbReference>
<proteinExistence type="inferred from homology"/>
<dbReference type="GO" id="GO:0044718">
    <property type="term" value="P:siderophore transmembrane transport"/>
    <property type="evidence" value="ECO:0007669"/>
    <property type="project" value="TreeGrafter"/>
</dbReference>
<dbReference type="AlphaFoldDB" id="A0A1H1FI73"/>
<keyword evidence="7 10" id="KW-0472">Membrane</keyword>
<comment type="subcellular location">
    <subcellularLocation>
        <location evidence="1 10">Cell outer membrane</location>
        <topology evidence="1 10">Multi-pass membrane protein</topology>
    </subcellularLocation>
</comment>
<reference evidence="15" key="1">
    <citation type="submission" date="2016-10" db="EMBL/GenBank/DDBJ databases">
        <authorList>
            <person name="Varghese N."/>
            <person name="Submissions S."/>
        </authorList>
    </citation>
    <scope>NUCLEOTIDE SEQUENCE [LARGE SCALE GENOMIC DNA]</scope>
    <source>
        <strain evidence="15">DSM 17072</strain>
    </source>
</reference>
<evidence type="ECO:0000256" key="9">
    <source>
        <dbReference type="ARBA" id="ARBA00023237"/>
    </source>
</evidence>
<evidence type="ECO:0000256" key="11">
    <source>
        <dbReference type="RuleBase" id="RU003357"/>
    </source>
</evidence>
<evidence type="ECO:0000259" key="12">
    <source>
        <dbReference type="Pfam" id="PF00593"/>
    </source>
</evidence>
<dbReference type="RefSeq" id="WP_089756589.1">
    <property type="nucleotide sequence ID" value="NZ_FNKL01000004.1"/>
</dbReference>
<keyword evidence="8" id="KW-0675">Receptor</keyword>
<evidence type="ECO:0000256" key="8">
    <source>
        <dbReference type="ARBA" id="ARBA00023170"/>
    </source>
</evidence>
<evidence type="ECO:0000256" key="4">
    <source>
        <dbReference type="ARBA" id="ARBA00022692"/>
    </source>
</evidence>
<protein>
    <submittedName>
        <fullName evidence="14">Iron complex outermembrane recepter protein</fullName>
    </submittedName>
</protein>
<dbReference type="InterPro" id="IPR037066">
    <property type="entry name" value="Plug_dom_sf"/>
</dbReference>
<evidence type="ECO:0000256" key="6">
    <source>
        <dbReference type="ARBA" id="ARBA00023077"/>
    </source>
</evidence>
<dbReference type="Gene3D" id="2.170.130.10">
    <property type="entry name" value="TonB-dependent receptor, plug domain"/>
    <property type="match status" value="1"/>
</dbReference>
<comment type="similarity">
    <text evidence="10 11">Belongs to the TonB-dependent receptor family.</text>
</comment>
<keyword evidence="15" id="KW-1185">Reference proteome</keyword>
<evidence type="ECO:0000256" key="5">
    <source>
        <dbReference type="ARBA" id="ARBA00022729"/>
    </source>
</evidence>
<feature type="domain" description="TonB-dependent receptor-like beta-barrel" evidence="12">
    <location>
        <begin position="311"/>
        <end position="750"/>
    </location>
</feature>
<dbReference type="InterPro" id="IPR000531">
    <property type="entry name" value="Beta-barrel_TonB"/>
</dbReference>
<dbReference type="SUPFAM" id="SSF49464">
    <property type="entry name" value="Carboxypeptidase regulatory domain-like"/>
    <property type="match status" value="1"/>
</dbReference>
<keyword evidence="3 10" id="KW-1134">Transmembrane beta strand</keyword>
<dbReference type="SUPFAM" id="SSF56935">
    <property type="entry name" value="Porins"/>
    <property type="match status" value="1"/>
</dbReference>
<dbReference type="InterPro" id="IPR012910">
    <property type="entry name" value="Plug_dom"/>
</dbReference>
<keyword evidence="2 10" id="KW-0813">Transport</keyword>
<dbReference type="InterPro" id="IPR036942">
    <property type="entry name" value="Beta-barrel_TonB_sf"/>
</dbReference>